<keyword evidence="3" id="KW-1003">Cell membrane</keyword>
<keyword evidence="9" id="KW-0961">Cell wall biogenesis/degradation</keyword>
<feature type="compositionally biased region" description="Polar residues" evidence="11">
    <location>
        <begin position="23"/>
        <end position="54"/>
    </location>
</feature>
<feature type="transmembrane region" description="Helical" evidence="12">
    <location>
        <begin position="1153"/>
        <end position="1176"/>
    </location>
</feature>
<feature type="transmembrane region" description="Helical" evidence="12">
    <location>
        <begin position="973"/>
        <end position="992"/>
    </location>
</feature>
<keyword evidence="4" id="KW-0328">Glycosyltransferase</keyword>
<dbReference type="OrthoDB" id="3352955at2759"/>
<evidence type="ECO:0000256" key="11">
    <source>
        <dbReference type="SAM" id="MobiDB-lite"/>
    </source>
</evidence>
<evidence type="ECO:0000256" key="8">
    <source>
        <dbReference type="ARBA" id="ARBA00023136"/>
    </source>
</evidence>
<feature type="compositionally biased region" description="Basic and acidic residues" evidence="11">
    <location>
        <begin position="1234"/>
        <end position="1244"/>
    </location>
</feature>
<dbReference type="Gene3D" id="3.30.70.330">
    <property type="match status" value="2"/>
</dbReference>
<reference evidence="15 16" key="1">
    <citation type="submission" date="2020-04" db="EMBL/GenBank/DDBJ databases">
        <title>Perkinsus chesapeaki whole genome sequence.</title>
        <authorList>
            <person name="Bogema D.R."/>
        </authorList>
    </citation>
    <scope>NUCLEOTIDE SEQUENCE [LARGE SCALE GENOMIC DNA]</scope>
    <source>
        <strain evidence="15">ATCC PRA-425</strain>
    </source>
</reference>
<feature type="compositionally biased region" description="Low complexity" evidence="11">
    <location>
        <begin position="85"/>
        <end position="97"/>
    </location>
</feature>
<dbReference type="InterPro" id="IPR000504">
    <property type="entry name" value="RRM_dom"/>
</dbReference>
<organism evidence="15 16">
    <name type="scientific">Perkinsus chesapeaki</name>
    <name type="common">Clam parasite</name>
    <name type="synonym">Perkinsus andrewsi</name>
    <dbReference type="NCBI Taxonomy" id="330153"/>
    <lineage>
        <taxon>Eukaryota</taxon>
        <taxon>Sar</taxon>
        <taxon>Alveolata</taxon>
        <taxon>Perkinsozoa</taxon>
        <taxon>Perkinsea</taxon>
        <taxon>Perkinsida</taxon>
        <taxon>Perkinsidae</taxon>
        <taxon>Perkinsus</taxon>
    </lineage>
</organism>
<dbReference type="GO" id="GO:0004100">
    <property type="term" value="F:chitin synthase activity"/>
    <property type="evidence" value="ECO:0007669"/>
    <property type="project" value="UniProtKB-EC"/>
</dbReference>
<evidence type="ECO:0000256" key="6">
    <source>
        <dbReference type="ARBA" id="ARBA00022692"/>
    </source>
</evidence>
<evidence type="ECO:0000313" key="16">
    <source>
        <dbReference type="Proteomes" id="UP000591131"/>
    </source>
</evidence>
<dbReference type="SUPFAM" id="SSF54928">
    <property type="entry name" value="RNA-binding domain, RBD"/>
    <property type="match status" value="2"/>
</dbReference>
<evidence type="ECO:0000256" key="13">
    <source>
        <dbReference type="SAM" id="SignalP"/>
    </source>
</evidence>
<dbReference type="InterPro" id="IPR012677">
    <property type="entry name" value="Nucleotide-bd_a/b_plait_sf"/>
</dbReference>
<dbReference type="InterPro" id="IPR035979">
    <property type="entry name" value="RBD_domain_sf"/>
</dbReference>
<dbReference type="Pfam" id="PF04059">
    <property type="entry name" value="RRM_2"/>
    <property type="match status" value="1"/>
</dbReference>
<dbReference type="GO" id="GO:0005886">
    <property type="term" value="C:plasma membrane"/>
    <property type="evidence" value="ECO:0007669"/>
    <property type="project" value="UniProtKB-SubCell"/>
</dbReference>
<keyword evidence="5" id="KW-0808">Transferase</keyword>
<keyword evidence="7 12" id="KW-1133">Transmembrane helix</keyword>
<dbReference type="PANTHER" id="PTHR22914">
    <property type="entry name" value="CHITIN SYNTHASE"/>
    <property type="match status" value="1"/>
</dbReference>
<name>A0A7J6L9Q8_PERCH</name>
<feature type="region of interest" description="Disordered" evidence="11">
    <location>
        <begin position="23"/>
        <end position="58"/>
    </location>
</feature>
<evidence type="ECO:0000256" key="4">
    <source>
        <dbReference type="ARBA" id="ARBA00022676"/>
    </source>
</evidence>
<dbReference type="SUPFAM" id="SSF53448">
    <property type="entry name" value="Nucleotide-diphospho-sugar transferases"/>
    <property type="match status" value="1"/>
</dbReference>
<gene>
    <name evidence="15" type="primary">CHS2_4</name>
    <name evidence="15" type="ORF">FOL47_009216</name>
</gene>
<feature type="transmembrane region" description="Helical" evidence="12">
    <location>
        <begin position="1034"/>
        <end position="1053"/>
    </location>
</feature>
<dbReference type="InterPro" id="IPR004835">
    <property type="entry name" value="Chitin_synth"/>
</dbReference>
<evidence type="ECO:0000256" key="1">
    <source>
        <dbReference type="ARBA" id="ARBA00004651"/>
    </source>
</evidence>
<feature type="region of interest" description="Disordered" evidence="11">
    <location>
        <begin position="70"/>
        <end position="110"/>
    </location>
</feature>
<sequence>MAPLILTVFLSAFALFLEGCSSTASNGTDASASVTTTLPSDFTENPSDVTGGPSSATTTGFLSKTTTSAFSNGSVPSASSTWPVSASTTSPSFPASTQVPTARPQPGSQCKGKMLGTYTWSQDYWRDGNNQLFDFLNSPMGQEWNCGDVSVNIADSSNANKIVDEQGLVDFMVNFRRKTNNQGILWLTYGDVVSKRGALMVKFVQTFKNFLLNNVDANTMAEIAPIGLSFDVEHIDQEYIKEGLMDAQQMKSDLQNGLGYLPNSLYVQYTIEGAPDTLGTQYVMQYADSALMMLYRNEIKDSTGNNPDDLLGRLRWMLHEQCVVCTQPGWENLRAKITVMVEGSCKLGANCHKISMCAFDSASYPNPAGGIQYAWNTLQVMNDVMVQDGHPHIHPGHGGYSSYIDIDPLYLGRKGVEGFDRTRENSRLRYTPITVSQEELVYHKNINYEVDGRQERGISFPRFLDQMFDSPFYSEYFGGFPPPAPYRIKFIENPTSKIKVFIGVTMYQEPCGGLDDIRKAGTTFIRMNPGADRPEGFAEQAKESGGVPGTLVGILQNIRKFVDNTKYNWDEICVCLLADGRTRIDGRFNNLLALQRMGIYMDLEDMYRENGLMDIHGRIQPIDRYNFDNIDDRKASRDEPRFTVDNGQTVYVHLFENVINYENYPPLQMMFALKEFNAGKLDTHLWFFEGFAHHIYRVMNERSPPGVNEELYCVCLDAGAGGKSTRPEETAVVKLINAMDRDRNVAGCCGEITVDKALAPKNVFYNWYVASQDFEYKVGNCLDKAFESVCGYISVLPGAFSAYRWSALSPPELGPTSDKRPIVPYFKSVTHGGVINPFYGNMYLAEDRILALELVCSRTAANTLKYVKNSVAVTDVPDNCAALIKQRRRWMNGSFFAQIFALWQGLLQFRIFTTKHSWFRKLILMNELLFSALNTLLSWFLVGIFYLTFIILWNSFLIDGGNLLFPGADAVYIVIQFIYLILMFTTFLLAMGTQPDSPRRSLRALYKLISFVFGIFMIATFAVAVYNVVTSSQIVLMAIGLAAVLSYVVVAILHGEGVHVLANYLQYTFMSPTYINIFQTFAFCNTHDLSWGTKGLDSNDVTQKDIQAQRNEFRTYLVLCWAISNLALIYAVTSSTEGTSGPATVLAISANSFMYFVLGTVVFFNGVKSIGSLLFLIQYWFGRLCCCFNCGGSTPELVPDENTKSEWKAYRQSEKMAMAGGGGGSSAAGSSGKSDWRRGTPHDPKRMKKPNTPETAVSDKAKRAPLVSRPSMLGSKSQREMSVLARGAFTKLLMFYQQDRFRSGGTSIEIPFGSPTIQPSCASPQSLKEMLQPLSTPCRLLSVDLMKSLELESPTYGHTGEKTLFTPFKTTASTVEATPMLAGRFIDPGTPPPETVPPRLGDVERAREALEESAAHQPAEDNEDNDMSTWTTVMLKNIPNKYDDAMLAEEICRRGLGDAFSYIYAVPDPRTGLNRGYAFIDLKTHELACEFMKTFEGVQLPSRKSCKVCACMWANKQGARSPSDVGASVGGGLTANGDAWLPPGEALHNKSPGISSSHYLTDIDASATGRFDSFYSGSMTSTFHDGSEPSNQYKLFVGGLGPRTTSRDLEGHFSKFGVVKECAVVKCKATGASRGFGFCQMEDEDGFQAAFSERCHILNGRPIGVRRYDYAVPLTTRSSVTGSDSPNNSRFPSE</sequence>
<dbReference type="InterPro" id="IPR007201">
    <property type="entry name" value="Mei2-like_Rrm_C"/>
</dbReference>
<protein>
    <recommendedName>
        <fullName evidence="2">chitin synthase</fullName>
        <ecNumber evidence="2">2.4.1.16</ecNumber>
    </recommendedName>
</protein>
<evidence type="ECO:0000256" key="5">
    <source>
        <dbReference type="ARBA" id="ARBA00022679"/>
    </source>
</evidence>
<dbReference type="Pfam" id="PF00076">
    <property type="entry name" value="RRM_1"/>
    <property type="match status" value="1"/>
</dbReference>
<evidence type="ECO:0000256" key="10">
    <source>
        <dbReference type="PROSITE-ProRule" id="PRU00176"/>
    </source>
</evidence>
<evidence type="ECO:0000256" key="12">
    <source>
        <dbReference type="SAM" id="Phobius"/>
    </source>
</evidence>
<evidence type="ECO:0000256" key="2">
    <source>
        <dbReference type="ARBA" id="ARBA00012543"/>
    </source>
</evidence>
<dbReference type="EC" id="2.4.1.16" evidence="2"/>
<dbReference type="Proteomes" id="UP000591131">
    <property type="component" value="Unassembled WGS sequence"/>
</dbReference>
<feature type="transmembrane region" description="Helical" evidence="12">
    <location>
        <begin position="928"/>
        <end position="953"/>
    </location>
</feature>
<accession>A0A7J6L9Q8</accession>
<feature type="transmembrane region" description="Helical" evidence="12">
    <location>
        <begin position="1004"/>
        <end position="1028"/>
    </location>
</feature>
<dbReference type="PROSITE" id="PS50102">
    <property type="entry name" value="RRM"/>
    <property type="match status" value="1"/>
</dbReference>
<keyword evidence="10" id="KW-0694">RNA-binding</keyword>
<evidence type="ECO:0000256" key="3">
    <source>
        <dbReference type="ARBA" id="ARBA00022475"/>
    </source>
</evidence>
<keyword evidence="16" id="KW-1185">Reference proteome</keyword>
<dbReference type="GO" id="GO:0006031">
    <property type="term" value="P:chitin biosynthetic process"/>
    <property type="evidence" value="ECO:0007669"/>
    <property type="project" value="TreeGrafter"/>
</dbReference>
<evidence type="ECO:0000313" key="15">
    <source>
        <dbReference type="EMBL" id="KAF4655934.1"/>
    </source>
</evidence>
<evidence type="ECO:0000259" key="14">
    <source>
        <dbReference type="PROSITE" id="PS50102"/>
    </source>
</evidence>
<dbReference type="Pfam" id="PF01644">
    <property type="entry name" value="Chitin_synth_1"/>
    <property type="match status" value="2"/>
</dbReference>
<comment type="caution">
    <text evidence="15">The sequence shown here is derived from an EMBL/GenBank/DDBJ whole genome shotgun (WGS) entry which is preliminary data.</text>
</comment>
<keyword evidence="13" id="KW-0732">Signal</keyword>
<dbReference type="GO" id="GO:0003723">
    <property type="term" value="F:RNA binding"/>
    <property type="evidence" value="ECO:0007669"/>
    <property type="project" value="UniProtKB-UniRule"/>
</dbReference>
<feature type="compositionally biased region" description="Polar residues" evidence="11">
    <location>
        <begin position="70"/>
        <end position="84"/>
    </location>
</feature>
<feature type="domain" description="RRM" evidence="14">
    <location>
        <begin position="1593"/>
        <end position="1677"/>
    </location>
</feature>
<keyword evidence="8 12" id="KW-0472">Membrane</keyword>
<feature type="transmembrane region" description="Helical" evidence="12">
    <location>
        <begin position="1113"/>
        <end position="1133"/>
    </location>
</feature>
<feature type="signal peptide" evidence="13">
    <location>
        <begin position="1"/>
        <end position="22"/>
    </location>
</feature>
<keyword evidence="6 12" id="KW-0812">Transmembrane</keyword>
<feature type="transmembrane region" description="Helical" evidence="12">
    <location>
        <begin position="890"/>
        <end position="907"/>
    </location>
</feature>
<dbReference type="SMART" id="SM00360">
    <property type="entry name" value="RRM"/>
    <property type="match status" value="2"/>
</dbReference>
<proteinExistence type="predicted"/>
<dbReference type="EMBL" id="JAAPAO010000628">
    <property type="protein sequence ID" value="KAF4655934.1"/>
    <property type="molecule type" value="Genomic_DNA"/>
</dbReference>
<evidence type="ECO:0000256" key="9">
    <source>
        <dbReference type="ARBA" id="ARBA00023316"/>
    </source>
</evidence>
<dbReference type="GO" id="GO:0071555">
    <property type="term" value="P:cell wall organization"/>
    <property type="evidence" value="ECO:0007669"/>
    <property type="project" value="UniProtKB-KW"/>
</dbReference>
<dbReference type="PANTHER" id="PTHR22914:SF9">
    <property type="entry name" value="CHITIN SYNTHASE 1"/>
    <property type="match status" value="1"/>
</dbReference>
<dbReference type="InterPro" id="IPR029044">
    <property type="entry name" value="Nucleotide-diphossugar_trans"/>
</dbReference>
<feature type="chain" id="PRO_5029584291" description="chitin synthase" evidence="13">
    <location>
        <begin position="23"/>
        <end position="1694"/>
    </location>
</feature>
<evidence type="ECO:0000256" key="7">
    <source>
        <dbReference type="ARBA" id="ARBA00022989"/>
    </source>
</evidence>
<comment type="subcellular location">
    <subcellularLocation>
        <location evidence="1">Cell membrane</location>
        <topology evidence="1">Multi-pass membrane protein</topology>
    </subcellularLocation>
</comment>
<feature type="region of interest" description="Disordered" evidence="11">
    <location>
        <begin position="1217"/>
        <end position="1262"/>
    </location>
</feature>